<dbReference type="PATRIC" id="fig|1003195.11.peg.3523"/>
<dbReference type="SUPFAM" id="SSF56112">
    <property type="entry name" value="Protein kinase-like (PK-like)"/>
    <property type="match status" value="1"/>
</dbReference>
<feature type="region of interest" description="Disordered" evidence="7">
    <location>
        <begin position="277"/>
        <end position="358"/>
    </location>
</feature>
<keyword evidence="4" id="KW-0547">Nucleotide-binding</keyword>
<dbReference type="EMBL" id="CP003219">
    <property type="protein sequence ID" value="AEW94357.1"/>
    <property type="molecule type" value="Genomic_DNA"/>
</dbReference>
<keyword evidence="3" id="KW-0808">Transferase</keyword>
<sequence length="714" mass="73893">MARKIGSRYTAQQVLGRGSAGTVWLGEGPEGPVAIKLLREDLASDQDLVGRFVQERTALLSLDHPRIVGVRDLVVDGTDLALVMDLVRGCDLRSRLEREGRLAPAAAVAVAADVADALAAAHAAGVVHRDVKPENVLLDTAAPAGPGGAPPALLTDFGIARLVDSPRRTRATRIIGTPDYLAPEIIEGLPPRASVDIYALATVLYELLTGATPFGGGHPGAVLRRHVTETVAPVPGLPDPLWQILAQCLSKAPASRLTAGELGDRLREQLPGLAGLPPLRVAAPPADPAADPAAPGAAEEPARPRRGAVPLVRSAAPDSSRETHTNIKLPSARELAAYPRRDPGAGRGAGPRRAEPETLRRRRLRLAAAATAAVVAAGLGGWAIASSGDDAKANSRDDHHPDGGAGHRTTPTAPTAGAASPQGSTGTPAVLPHWSAFRDAPAPPVRPAGGPRAVRMAGATYVFVTGTDRNVWYITRDASDGRYGSWQLLTGIHVADDPAVVSARPGSLDLFALGTDGLLYRRTLAGGVWNDWYMVDQRTRFDAAPAAASSAPGRIDLVGRTGGDLVTASLVDDRWNAWAVVPTPGRVTAAPALLSRAPGTLDAFVVRKADGAVLRLPYANGAWRPTQIIGRLSAAGRPEAVVRGHHVYVFAPADGGGLTQAVGPATPTADPTDWTVTGLPAPTSRPVAATASGGLELWTVTPAGRLSRAGALPG</sequence>
<accession>F8JUE6</accession>
<dbReference type="eggNOG" id="COG0515">
    <property type="taxonomic scope" value="Bacteria"/>
</dbReference>
<evidence type="ECO:0000313" key="10">
    <source>
        <dbReference type="Proteomes" id="UP000007842"/>
    </source>
</evidence>
<dbReference type="InterPro" id="IPR008271">
    <property type="entry name" value="Ser/Thr_kinase_AS"/>
</dbReference>
<dbReference type="PANTHER" id="PTHR43289:SF6">
    <property type="entry name" value="SERINE_THREONINE-PROTEIN KINASE NEKL-3"/>
    <property type="match status" value="1"/>
</dbReference>
<accession>G8WWF0</accession>
<dbReference type="Gene3D" id="1.10.510.10">
    <property type="entry name" value="Transferase(Phosphotransferase) domain 1"/>
    <property type="match status" value="1"/>
</dbReference>
<keyword evidence="10" id="KW-1185">Reference proteome</keyword>
<evidence type="ECO:0000256" key="3">
    <source>
        <dbReference type="ARBA" id="ARBA00022679"/>
    </source>
</evidence>
<keyword evidence="2 9" id="KW-0723">Serine/threonine-protein kinase</keyword>
<dbReference type="EC" id="2.7.11.1" evidence="1"/>
<organism evidence="9 10">
    <name type="scientific">Streptantibioticus cattleyicolor (strain ATCC 35852 / DSM 46488 / JCM 4925 / NBRC 14057 / NRRL 8057)</name>
    <name type="common">Streptomyces cattleya</name>
    <dbReference type="NCBI Taxonomy" id="1003195"/>
    <lineage>
        <taxon>Bacteria</taxon>
        <taxon>Bacillati</taxon>
        <taxon>Actinomycetota</taxon>
        <taxon>Actinomycetes</taxon>
        <taxon>Kitasatosporales</taxon>
        <taxon>Streptomycetaceae</taxon>
        <taxon>Streptantibioticus</taxon>
    </lineage>
</organism>
<dbReference type="SUPFAM" id="SSF89372">
    <property type="entry name" value="Fucose-specific lectin"/>
    <property type="match status" value="2"/>
</dbReference>
<dbReference type="KEGG" id="sct:SCAT_1995"/>
<reference evidence="10" key="1">
    <citation type="submission" date="2011-12" db="EMBL/GenBank/DDBJ databases">
        <title>Complete genome sequence of Streptomyces cattleya strain DSM 46488.</title>
        <authorList>
            <person name="Ou H.-Y."/>
            <person name="Li P."/>
            <person name="Zhao C."/>
            <person name="O'Hagan D."/>
            <person name="Deng Z."/>
        </authorList>
    </citation>
    <scope>NUCLEOTIDE SEQUENCE [LARGE SCALE GENOMIC DNA]</scope>
    <source>
        <strain evidence="10">ATCC 35852 / DSM 46488 / JCM 4925 / NBRC 14057 / NRRL 8057</strain>
    </source>
</reference>
<dbReference type="InterPro" id="IPR011009">
    <property type="entry name" value="Kinase-like_dom_sf"/>
</dbReference>
<dbReference type="GO" id="GO:0005524">
    <property type="term" value="F:ATP binding"/>
    <property type="evidence" value="ECO:0007669"/>
    <property type="project" value="UniProtKB-KW"/>
</dbReference>
<dbReference type="Gene3D" id="2.120.10.70">
    <property type="entry name" value="Fucose-specific lectin"/>
    <property type="match status" value="1"/>
</dbReference>
<keyword evidence="5 9" id="KW-0418">Kinase</keyword>
<evidence type="ECO:0000313" key="9">
    <source>
        <dbReference type="EMBL" id="AEW94357.1"/>
    </source>
</evidence>
<evidence type="ECO:0000256" key="2">
    <source>
        <dbReference type="ARBA" id="ARBA00022527"/>
    </source>
</evidence>
<dbReference type="HOGENOM" id="CLU_385752_0_0_11"/>
<dbReference type="PROSITE" id="PS50011">
    <property type="entry name" value="PROTEIN_KINASE_DOM"/>
    <property type="match status" value="1"/>
</dbReference>
<dbReference type="GO" id="GO:0004674">
    <property type="term" value="F:protein serine/threonine kinase activity"/>
    <property type="evidence" value="ECO:0007669"/>
    <property type="project" value="UniProtKB-KW"/>
</dbReference>
<evidence type="ECO:0000256" key="7">
    <source>
        <dbReference type="SAM" id="MobiDB-lite"/>
    </source>
</evidence>
<dbReference type="PANTHER" id="PTHR43289">
    <property type="entry name" value="MITOGEN-ACTIVATED PROTEIN KINASE KINASE KINASE 20-RELATED"/>
    <property type="match status" value="1"/>
</dbReference>
<dbReference type="SMART" id="SM00220">
    <property type="entry name" value="S_TKc"/>
    <property type="match status" value="1"/>
</dbReference>
<dbReference type="InterPro" id="IPR000719">
    <property type="entry name" value="Prot_kinase_dom"/>
</dbReference>
<dbReference type="OrthoDB" id="9762169at2"/>
<dbReference type="PROSITE" id="PS00108">
    <property type="entry name" value="PROTEIN_KINASE_ST"/>
    <property type="match status" value="1"/>
</dbReference>
<dbReference type="Pfam" id="PF26607">
    <property type="entry name" value="DUF8189"/>
    <property type="match status" value="1"/>
</dbReference>
<dbReference type="AlphaFoldDB" id="F8JUE6"/>
<feature type="compositionally biased region" description="Low complexity" evidence="7">
    <location>
        <begin position="407"/>
        <end position="423"/>
    </location>
</feature>
<gene>
    <name evidence="9" type="ordered locus">SCATT_19860</name>
</gene>
<dbReference type="Gene3D" id="3.30.200.20">
    <property type="entry name" value="Phosphorylase Kinase, domain 1"/>
    <property type="match status" value="1"/>
</dbReference>
<dbReference type="Pfam" id="PF00069">
    <property type="entry name" value="Pkinase"/>
    <property type="match status" value="1"/>
</dbReference>
<evidence type="ECO:0000259" key="8">
    <source>
        <dbReference type="PROSITE" id="PS50011"/>
    </source>
</evidence>
<dbReference type="KEGG" id="scy:SCATT_19860"/>
<feature type="compositionally biased region" description="Low complexity" evidence="7">
    <location>
        <begin position="277"/>
        <end position="299"/>
    </location>
</feature>
<evidence type="ECO:0000256" key="4">
    <source>
        <dbReference type="ARBA" id="ARBA00022741"/>
    </source>
</evidence>
<name>F8JUE6_STREN</name>
<evidence type="ECO:0000256" key="1">
    <source>
        <dbReference type="ARBA" id="ARBA00012513"/>
    </source>
</evidence>
<evidence type="ECO:0000256" key="6">
    <source>
        <dbReference type="ARBA" id="ARBA00022840"/>
    </source>
</evidence>
<feature type="region of interest" description="Disordered" evidence="7">
    <location>
        <begin position="388"/>
        <end position="431"/>
    </location>
</feature>
<dbReference type="CDD" id="cd14014">
    <property type="entry name" value="STKc_PknB_like"/>
    <property type="match status" value="1"/>
</dbReference>
<keyword evidence="6" id="KW-0067">ATP-binding</keyword>
<proteinExistence type="predicted"/>
<feature type="domain" description="Protein kinase" evidence="8">
    <location>
        <begin position="9"/>
        <end position="270"/>
    </location>
</feature>
<protein>
    <recommendedName>
        <fullName evidence="1">non-specific serine/threonine protein kinase</fullName>
        <ecNumber evidence="1">2.7.11.1</ecNumber>
    </recommendedName>
</protein>
<evidence type="ECO:0000256" key="5">
    <source>
        <dbReference type="ARBA" id="ARBA00022777"/>
    </source>
</evidence>
<dbReference type="Proteomes" id="UP000007842">
    <property type="component" value="Chromosome"/>
</dbReference>
<dbReference type="InterPro" id="IPR058502">
    <property type="entry name" value="PLL-like_beta-prop"/>
</dbReference>
<feature type="compositionally biased region" description="Basic and acidic residues" evidence="7">
    <location>
        <begin position="389"/>
        <end position="402"/>
    </location>
</feature>
<dbReference type="STRING" id="1003195.SCATT_19860"/>